<organism evidence="3 4">
    <name type="scientific">Klebsormidium nitens</name>
    <name type="common">Green alga</name>
    <name type="synonym">Ulothrix nitens</name>
    <dbReference type="NCBI Taxonomy" id="105231"/>
    <lineage>
        <taxon>Eukaryota</taxon>
        <taxon>Viridiplantae</taxon>
        <taxon>Streptophyta</taxon>
        <taxon>Klebsormidiophyceae</taxon>
        <taxon>Klebsormidiales</taxon>
        <taxon>Klebsormidiaceae</taxon>
        <taxon>Klebsormidium</taxon>
    </lineage>
</organism>
<feature type="transmembrane region" description="Helical" evidence="2">
    <location>
        <begin position="628"/>
        <end position="651"/>
    </location>
</feature>
<feature type="transmembrane region" description="Helical" evidence="2">
    <location>
        <begin position="558"/>
        <end position="576"/>
    </location>
</feature>
<reference evidence="3 4" key="1">
    <citation type="journal article" date="2014" name="Nat. Commun.">
        <title>Klebsormidium flaccidum genome reveals primary factors for plant terrestrial adaptation.</title>
        <authorList>
            <person name="Hori K."/>
            <person name="Maruyama F."/>
            <person name="Fujisawa T."/>
            <person name="Togashi T."/>
            <person name="Yamamoto N."/>
            <person name="Seo M."/>
            <person name="Sato S."/>
            <person name="Yamada T."/>
            <person name="Mori H."/>
            <person name="Tajima N."/>
            <person name="Moriyama T."/>
            <person name="Ikeuchi M."/>
            <person name="Watanabe M."/>
            <person name="Wada H."/>
            <person name="Kobayashi K."/>
            <person name="Saito M."/>
            <person name="Masuda T."/>
            <person name="Sasaki-Sekimoto Y."/>
            <person name="Mashiguchi K."/>
            <person name="Awai K."/>
            <person name="Shimojima M."/>
            <person name="Masuda S."/>
            <person name="Iwai M."/>
            <person name="Nobusawa T."/>
            <person name="Narise T."/>
            <person name="Kondo S."/>
            <person name="Saito H."/>
            <person name="Sato R."/>
            <person name="Murakawa M."/>
            <person name="Ihara Y."/>
            <person name="Oshima-Yamada Y."/>
            <person name="Ohtaka K."/>
            <person name="Satoh M."/>
            <person name="Sonobe K."/>
            <person name="Ishii M."/>
            <person name="Ohtani R."/>
            <person name="Kanamori-Sato M."/>
            <person name="Honoki R."/>
            <person name="Miyazaki D."/>
            <person name="Mochizuki H."/>
            <person name="Umetsu J."/>
            <person name="Higashi K."/>
            <person name="Shibata D."/>
            <person name="Kamiya Y."/>
            <person name="Sato N."/>
            <person name="Nakamura Y."/>
            <person name="Tabata S."/>
            <person name="Ida S."/>
            <person name="Kurokawa K."/>
            <person name="Ohta H."/>
        </authorList>
    </citation>
    <scope>NUCLEOTIDE SEQUENCE [LARGE SCALE GENOMIC DNA]</scope>
    <source>
        <strain evidence="3 4">NIES-2285</strain>
    </source>
</reference>
<gene>
    <name evidence="3" type="ORF">KFL_007240025</name>
</gene>
<evidence type="ECO:0008006" key="5">
    <source>
        <dbReference type="Google" id="ProtNLM"/>
    </source>
</evidence>
<name>A0A1Y1IQP3_KLENI</name>
<keyword evidence="2" id="KW-0472">Membrane</keyword>
<feature type="transmembrane region" description="Helical" evidence="2">
    <location>
        <begin position="889"/>
        <end position="909"/>
    </location>
</feature>
<dbReference type="PANTHER" id="PTHR34677:SF3">
    <property type="entry name" value="BACTERIAL IG-LIKE DOMAIN-CONTAINING PROTEIN"/>
    <property type="match status" value="1"/>
</dbReference>
<evidence type="ECO:0000313" key="4">
    <source>
        <dbReference type="Proteomes" id="UP000054558"/>
    </source>
</evidence>
<keyword evidence="4" id="KW-1185">Reference proteome</keyword>
<evidence type="ECO:0000256" key="2">
    <source>
        <dbReference type="SAM" id="Phobius"/>
    </source>
</evidence>
<protein>
    <recommendedName>
        <fullName evidence="5">Bacterial Ig-like domain-containing protein</fullName>
    </recommendedName>
</protein>
<proteinExistence type="predicted"/>
<dbReference type="EMBL" id="DF237673">
    <property type="protein sequence ID" value="GAQ91076.1"/>
    <property type="molecule type" value="Genomic_DNA"/>
</dbReference>
<keyword evidence="2" id="KW-0812">Transmembrane</keyword>
<feature type="transmembrane region" description="Helical" evidence="2">
    <location>
        <begin position="960"/>
        <end position="982"/>
    </location>
</feature>
<dbReference type="Proteomes" id="UP000054558">
    <property type="component" value="Unassembled WGS sequence"/>
</dbReference>
<feature type="compositionally biased region" description="Acidic residues" evidence="1">
    <location>
        <begin position="790"/>
        <end position="802"/>
    </location>
</feature>
<sequence>MREVPGTANTVARFTTDTPQNVGGILQLPKLGDFTNLVSPPISFQLDPATAALCGTACVASCRVDDLAPVPCGSSQAAVTPASLEDGYHRVTASFSPSPGALAPVGVLSIFFTVDTVPPTVSVALEADNNESPQVFIDVIDGRQTVFMTWNTPAACPGYAVASEPVDNLNGNSFNLEGAQLINFQVDTSRSAGRRLRALLQANPSLANSSNPVAYRFQVVPTGSGPGLVRVSVSPANLADRAGNPIQLTGSSSYVMYYDRDPPTALLQLVSTSPNGATSLSSDPGVSSDPTVTIVLDFDKRVIGFDANSVVLQNGTLIRAGPNAASAEGFSYVLTVAIDPGATLVLFVPADSAYSVVGLGNTASNQLQVLNYAINTQLQSSVRATAVASLGAVAVGSVLAGSGTLFMTVASSFSLFAARLNLDVPLPTPYRDASSALGFALFRWPSPFDTLSGSSPIPYTERPQPLGSDAPVGPANGTAAVSDRGGGRRRALLQAAASNGTLPNGTIPRNTTLVNQGRPIVFGDRSVSFEATTNSYSKELSVNALSLFHSSGHDGLRSLLRTVFYVTVILLVVFLLRYPLRAASLRLAKMQAPPSFLVFPAMELAFFSVALVALSYVALGAIVGRSSWGIVLGLLVILAVISFFILVLSVVGRHVLMSKSVAFVSEQHRPGASLAAWFRAPVNGSWEPVDTAEGDEFRAKYGYLYQDYAGRPSELVMIGPQRLTRSATKKGAPAALSSRAVSGARAFSLSKSFHLSEEELEQAKEDDPPERVDPLEGGLTSTPVKAPEEALIDIQEEPEEPTQDPTSPEKETSDVIVTSPNREPLMETAPGKRAPGAKLSRSQTMRTVHRVGKVGPGAHLRPGWKLMTLFVVAVEAALLGATHGVRAQYWQVCLIVIMRGVLVIVLIILKPFTRATLQVIELLTLVCELSVVTLALALVVQQDVSPAGQLRKNQEGLGYTMIALQLLAVFGNVVNALASACLKLSDYLRGKKKALPVHL</sequence>
<keyword evidence="2" id="KW-1133">Transmembrane helix</keyword>
<feature type="region of interest" description="Disordered" evidence="1">
    <location>
        <begin position="455"/>
        <end position="486"/>
    </location>
</feature>
<evidence type="ECO:0000256" key="1">
    <source>
        <dbReference type="SAM" id="MobiDB-lite"/>
    </source>
</evidence>
<feature type="region of interest" description="Disordered" evidence="1">
    <location>
        <begin position="757"/>
        <end position="815"/>
    </location>
</feature>
<feature type="region of interest" description="Disordered" evidence="1">
    <location>
        <begin position="823"/>
        <end position="842"/>
    </location>
</feature>
<feature type="transmembrane region" description="Helical" evidence="2">
    <location>
        <begin position="597"/>
        <end position="622"/>
    </location>
</feature>
<evidence type="ECO:0000313" key="3">
    <source>
        <dbReference type="EMBL" id="GAQ91076.1"/>
    </source>
</evidence>
<accession>A0A1Y1IQP3</accession>
<feature type="transmembrane region" description="Helical" evidence="2">
    <location>
        <begin position="866"/>
        <end position="883"/>
    </location>
</feature>
<dbReference type="AlphaFoldDB" id="A0A1Y1IQP3"/>
<dbReference type="STRING" id="105231.A0A1Y1IQP3"/>
<feature type="transmembrane region" description="Helical" evidence="2">
    <location>
        <begin position="921"/>
        <end position="940"/>
    </location>
</feature>
<feature type="compositionally biased region" description="Basic and acidic residues" evidence="1">
    <location>
        <begin position="757"/>
        <end position="774"/>
    </location>
</feature>
<dbReference type="PANTHER" id="PTHR34677">
    <property type="match status" value="1"/>
</dbReference>